<dbReference type="AlphaFoldDB" id="A0A9E7MAX1"/>
<feature type="transmembrane region" description="Helical" evidence="1">
    <location>
        <begin position="5"/>
        <end position="24"/>
    </location>
</feature>
<proteinExistence type="predicted"/>
<evidence type="ECO:0000313" key="2">
    <source>
        <dbReference type="EMBL" id="USH00692.1"/>
    </source>
</evidence>
<protein>
    <submittedName>
        <fullName evidence="2">Uncharacterized protein</fullName>
    </submittedName>
</protein>
<dbReference type="RefSeq" id="WP_251950248.1">
    <property type="nucleotide sequence ID" value="NZ_CP080572.1"/>
</dbReference>
<sequence>MNRKLLVVFAIIVLGSTLLFYHYYLSLSPSHNSSTSWEEYKYYIDEIPPRKSVSLLRLPPLNYKRIMSYTIETLEANQGISCAEGEFIEVQFKNNTESEFVCLSGIFGRIVDVPIEELWNLPQNSTVYYSPLVIVRTPPPIEINGTEYVIGVSALYYCDPARKERRTWEMAFYYPTINKILRFAIPVNSSIIGEFKGREVVYVLDVADIENDTLVAEYSPYCISS</sequence>
<name>A0A9E7MAX1_9EURY</name>
<dbReference type="EMBL" id="CP080572">
    <property type="protein sequence ID" value="USH00692.1"/>
    <property type="molecule type" value="Genomic_DNA"/>
</dbReference>
<keyword evidence="1" id="KW-0472">Membrane</keyword>
<keyword evidence="1" id="KW-1133">Transmembrane helix</keyword>
<keyword evidence="3" id="KW-1185">Reference proteome</keyword>
<dbReference type="Proteomes" id="UP001056425">
    <property type="component" value="Chromosome"/>
</dbReference>
<dbReference type="GeneID" id="72777570"/>
<dbReference type="KEGG" id="thei:K1720_04455"/>
<evidence type="ECO:0000313" key="3">
    <source>
        <dbReference type="Proteomes" id="UP001056425"/>
    </source>
</evidence>
<evidence type="ECO:0000256" key="1">
    <source>
        <dbReference type="SAM" id="Phobius"/>
    </source>
</evidence>
<reference evidence="2 3" key="1">
    <citation type="submission" date="2021-08" db="EMBL/GenBank/DDBJ databases">
        <title>Thermococcus onnuriiensis IOH2.</title>
        <authorList>
            <person name="Park Y.-J."/>
        </authorList>
    </citation>
    <scope>NUCLEOTIDE SEQUENCE [LARGE SCALE GENOMIC DNA]</scope>
    <source>
        <strain evidence="2 3">IOH2</strain>
    </source>
</reference>
<accession>A0A9E7MAX1</accession>
<gene>
    <name evidence="2" type="ORF">K1720_04455</name>
</gene>
<organism evidence="2 3">
    <name type="scientific">Thermococcus argininiproducens</name>
    <dbReference type="NCBI Taxonomy" id="2866384"/>
    <lineage>
        <taxon>Archaea</taxon>
        <taxon>Methanobacteriati</taxon>
        <taxon>Methanobacteriota</taxon>
        <taxon>Thermococci</taxon>
        <taxon>Thermococcales</taxon>
        <taxon>Thermococcaceae</taxon>
        <taxon>Thermococcus</taxon>
    </lineage>
</organism>
<keyword evidence="1" id="KW-0812">Transmembrane</keyword>